<dbReference type="CDD" id="cd17261">
    <property type="entry name" value="RMtype1_S_EcoKI-TRD2-CR2_like"/>
    <property type="match status" value="1"/>
</dbReference>
<sequence>MSQGSDGPWELPKGWEWAPFADVARVASNLVSPFDYPDLPHIAPNHIESETGRLLPFSTVAEDGVKSPKHLFTSGHILYSKIRPYLAKVVMVKFDGLCSADMYPIATELDPGYLTLWLRSPAFTGLAAKHQGRSVLPKINKEALVKLPVPVPPLAEQQRIVVALDEQLSRLSAGAQSLGGTMGKADALRRKVLARLTKAPGDSWTQYQLGDLAASVRNGMYVSRPGVEPDGVAILRIGAVRPLRLELTDLRYSAVEEQQVAEDGYLLEGGDLLFTRYNGNPAYVGACAVVPEGAGPLTYPDKLIRVQLRRDIADAEFVAMACTGGSARQVIASAVKTTAGQAGIAGRDLKKVPISLPSLEEQRHRVRVYQSWEAVIARLETEVSKGQRRVGQLRRSLLAEAFAGRLVPQDPAEEPAEELLTRIRAEREAAGATTPRRRSPRRAPAQRKRASDTALTSDAPPPPGADAPAFAAATQPTLDLEIPS</sequence>
<gene>
    <name evidence="8" type="primary">hsdS</name>
    <name evidence="8" type="ORF">GCM10010478_40510</name>
</gene>
<organism evidence="8 9">
    <name type="scientific">Streptomyces erythrogriseus</name>
    <dbReference type="NCBI Taxonomy" id="284027"/>
    <lineage>
        <taxon>Bacteria</taxon>
        <taxon>Bacillati</taxon>
        <taxon>Actinomycetota</taxon>
        <taxon>Actinomycetes</taxon>
        <taxon>Kitasatosporales</taxon>
        <taxon>Streptomycetaceae</taxon>
        <taxon>Streptomyces</taxon>
        <taxon>Streptomyces griseoincarnatus group</taxon>
    </lineage>
</organism>
<dbReference type="InterPro" id="IPR044946">
    <property type="entry name" value="Restrct_endonuc_typeI_TRD_sf"/>
</dbReference>
<dbReference type="Proteomes" id="UP001501423">
    <property type="component" value="Unassembled WGS sequence"/>
</dbReference>
<evidence type="ECO:0000256" key="6">
    <source>
        <dbReference type="SAM" id="MobiDB-lite"/>
    </source>
</evidence>
<keyword evidence="3" id="KW-0238">DNA-binding</keyword>
<dbReference type="PANTHER" id="PTHR43140">
    <property type="entry name" value="TYPE-1 RESTRICTION ENZYME ECOKI SPECIFICITY PROTEIN"/>
    <property type="match status" value="1"/>
</dbReference>
<proteinExistence type="inferred from homology"/>
<evidence type="ECO:0000259" key="7">
    <source>
        <dbReference type="Pfam" id="PF01420"/>
    </source>
</evidence>
<name>A0ABP6JJD9_9ACTN</name>
<accession>A0ABP6JJD9</accession>
<feature type="coiled-coil region" evidence="5">
    <location>
        <begin position="369"/>
        <end position="396"/>
    </location>
</feature>
<dbReference type="InterPro" id="IPR051212">
    <property type="entry name" value="Type-I_RE_S_subunit"/>
</dbReference>
<dbReference type="Pfam" id="PF01420">
    <property type="entry name" value="Methylase_S"/>
    <property type="match status" value="2"/>
</dbReference>
<dbReference type="SUPFAM" id="SSF116734">
    <property type="entry name" value="DNA methylase specificity domain"/>
    <property type="match status" value="2"/>
</dbReference>
<feature type="domain" description="Type I restriction modification DNA specificity" evidence="7">
    <location>
        <begin position="13"/>
        <end position="165"/>
    </location>
</feature>
<feature type="domain" description="Type I restriction modification DNA specificity" evidence="7">
    <location>
        <begin position="203"/>
        <end position="368"/>
    </location>
</feature>
<dbReference type="PANTHER" id="PTHR43140:SF1">
    <property type="entry name" value="TYPE I RESTRICTION ENZYME ECOKI SPECIFICITY SUBUNIT"/>
    <property type="match status" value="1"/>
</dbReference>
<comment type="similarity">
    <text evidence="1">Belongs to the type-I restriction system S methylase family.</text>
</comment>
<reference evidence="9" key="1">
    <citation type="journal article" date="2019" name="Int. J. Syst. Evol. Microbiol.">
        <title>The Global Catalogue of Microorganisms (GCM) 10K type strain sequencing project: providing services to taxonomists for standard genome sequencing and annotation.</title>
        <authorList>
            <consortium name="The Broad Institute Genomics Platform"/>
            <consortium name="The Broad Institute Genome Sequencing Center for Infectious Disease"/>
            <person name="Wu L."/>
            <person name="Ma J."/>
        </authorList>
    </citation>
    <scope>NUCLEOTIDE SEQUENCE [LARGE SCALE GENOMIC DNA]</scope>
    <source>
        <strain evidence="9">JCM 9650</strain>
    </source>
</reference>
<dbReference type="RefSeq" id="WP_346089667.1">
    <property type="nucleotide sequence ID" value="NZ_BAAAVA010000050.1"/>
</dbReference>
<feature type="region of interest" description="Disordered" evidence="6">
    <location>
        <begin position="426"/>
        <end position="484"/>
    </location>
</feature>
<comment type="caution">
    <text evidence="8">The sequence shown here is derived from an EMBL/GenBank/DDBJ whole genome shotgun (WGS) entry which is preliminary data.</text>
</comment>
<evidence type="ECO:0000256" key="5">
    <source>
        <dbReference type="SAM" id="Coils"/>
    </source>
</evidence>
<evidence type="ECO:0000313" key="8">
    <source>
        <dbReference type="EMBL" id="GAA2935104.1"/>
    </source>
</evidence>
<evidence type="ECO:0000256" key="1">
    <source>
        <dbReference type="ARBA" id="ARBA00010923"/>
    </source>
</evidence>
<comment type="subunit">
    <text evidence="4">The methyltransferase is composed of M and S polypeptides.</text>
</comment>
<dbReference type="EMBL" id="BAAAVA010000050">
    <property type="protein sequence ID" value="GAA2935104.1"/>
    <property type="molecule type" value="Genomic_DNA"/>
</dbReference>
<dbReference type="Gene3D" id="3.90.220.20">
    <property type="entry name" value="DNA methylase specificity domains"/>
    <property type="match status" value="2"/>
</dbReference>
<keyword evidence="2" id="KW-0680">Restriction system</keyword>
<evidence type="ECO:0000256" key="2">
    <source>
        <dbReference type="ARBA" id="ARBA00022747"/>
    </source>
</evidence>
<feature type="compositionally biased region" description="Basic residues" evidence="6">
    <location>
        <begin position="435"/>
        <end position="448"/>
    </location>
</feature>
<evidence type="ECO:0000313" key="9">
    <source>
        <dbReference type="Proteomes" id="UP001501423"/>
    </source>
</evidence>
<keyword evidence="5" id="KW-0175">Coiled coil</keyword>
<protein>
    <submittedName>
        <fullName evidence="8">Type I restriction-modification system specificity subunit</fullName>
    </submittedName>
</protein>
<dbReference type="InterPro" id="IPR000055">
    <property type="entry name" value="Restrct_endonuc_typeI_TRD"/>
</dbReference>
<keyword evidence="9" id="KW-1185">Reference proteome</keyword>
<evidence type="ECO:0000256" key="4">
    <source>
        <dbReference type="ARBA" id="ARBA00038652"/>
    </source>
</evidence>
<evidence type="ECO:0000256" key="3">
    <source>
        <dbReference type="ARBA" id="ARBA00023125"/>
    </source>
</evidence>